<dbReference type="AlphaFoldDB" id="A0A450UJQ6"/>
<dbReference type="SUPFAM" id="SSF47781">
    <property type="entry name" value="RuvA domain 2-like"/>
    <property type="match status" value="1"/>
</dbReference>
<dbReference type="InterPro" id="IPR010994">
    <property type="entry name" value="RuvA_2-like"/>
</dbReference>
<gene>
    <name evidence="2" type="ORF">BECKLFY1418A_GA0070994_102611</name>
    <name evidence="3" type="ORF">BECKLFY1418B_GA0070995_107416</name>
</gene>
<feature type="chain" id="PRO_5036354161" evidence="1">
    <location>
        <begin position="28"/>
        <end position="102"/>
    </location>
</feature>
<dbReference type="EMBL" id="CAADFF010000074">
    <property type="protein sequence ID" value="VFJ95788.1"/>
    <property type="molecule type" value="Genomic_DNA"/>
</dbReference>
<protein>
    <submittedName>
        <fullName evidence="2">Helix-hairpin-helix motif-containing protein</fullName>
    </submittedName>
</protein>
<reference evidence="2" key="1">
    <citation type="submission" date="2019-02" db="EMBL/GenBank/DDBJ databases">
        <authorList>
            <person name="Gruber-Vodicka R. H."/>
            <person name="Seah K. B. B."/>
        </authorList>
    </citation>
    <scope>NUCLEOTIDE SEQUENCE</scope>
    <source>
        <strain evidence="2">BECK_M6</strain>
        <strain evidence="3">BECK_M7</strain>
    </source>
</reference>
<organism evidence="2">
    <name type="scientific">Candidatus Kentrum sp. LFY</name>
    <dbReference type="NCBI Taxonomy" id="2126342"/>
    <lineage>
        <taxon>Bacteria</taxon>
        <taxon>Pseudomonadati</taxon>
        <taxon>Pseudomonadota</taxon>
        <taxon>Gammaproteobacteria</taxon>
        <taxon>Candidatus Kentrum</taxon>
    </lineage>
</organism>
<evidence type="ECO:0000313" key="2">
    <source>
        <dbReference type="EMBL" id="VFJ92758.1"/>
    </source>
</evidence>
<dbReference type="Gene3D" id="1.10.150.320">
    <property type="entry name" value="Photosystem II 12 kDa extrinsic protein"/>
    <property type="match status" value="1"/>
</dbReference>
<name>A0A450UJQ6_9GAMM</name>
<evidence type="ECO:0000256" key="1">
    <source>
        <dbReference type="SAM" id="SignalP"/>
    </source>
</evidence>
<dbReference type="EMBL" id="CAADFH010000026">
    <property type="protein sequence ID" value="VFJ92758.1"/>
    <property type="molecule type" value="Genomic_DNA"/>
</dbReference>
<proteinExistence type="predicted"/>
<keyword evidence="1" id="KW-0732">Signal</keyword>
<dbReference type="Pfam" id="PF12836">
    <property type="entry name" value="HHH_3"/>
    <property type="match status" value="1"/>
</dbReference>
<feature type="signal peptide" evidence="1">
    <location>
        <begin position="1"/>
        <end position="27"/>
    </location>
</feature>
<sequence>MKIIKRLSIIKRLAFVFLLATPGLPWAGDAIDINTATRDELTAIKGIGPVIADRIVEERTKGLFCSLQGFADRVKGIGKKIIGSQSDNLTLGDVEKQCAEKP</sequence>
<accession>A0A450UJQ6</accession>
<evidence type="ECO:0000313" key="3">
    <source>
        <dbReference type="EMBL" id="VFJ95788.1"/>
    </source>
</evidence>